<feature type="compositionally biased region" description="Basic and acidic residues" evidence="6">
    <location>
        <begin position="483"/>
        <end position="492"/>
    </location>
</feature>
<evidence type="ECO:0000256" key="6">
    <source>
        <dbReference type="SAM" id="MobiDB-lite"/>
    </source>
</evidence>
<name>A0A2N5RY60_9BASI</name>
<dbReference type="InterPro" id="IPR040223">
    <property type="entry name" value="PAR_bZIP"/>
</dbReference>
<gene>
    <name evidence="7" type="ORF">PCANC_26148</name>
</gene>
<keyword evidence="2" id="KW-0805">Transcription regulation</keyword>
<feature type="region of interest" description="Disordered" evidence="6">
    <location>
        <begin position="132"/>
        <end position="153"/>
    </location>
</feature>
<dbReference type="AlphaFoldDB" id="A0A2N5RY60"/>
<comment type="caution">
    <text evidence="7">The sequence shown here is derived from an EMBL/GenBank/DDBJ whole genome shotgun (WGS) entry which is preliminary data.</text>
</comment>
<dbReference type="PANTHER" id="PTHR11988">
    <property type="entry name" value="THYROTROPH EMBRYONIC FACTOR RELATED"/>
    <property type="match status" value="1"/>
</dbReference>
<evidence type="ECO:0000256" key="3">
    <source>
        <dbReference type="ARBA" id="ARBA00023125"/>
    </source>
</evidence>
<evidence type="ECO:0008006" key="9">
    <source>
        <dbReference type="Google" id="ProtNLM"/>
    </source>
</evidence>
<keyword evidence="3" id="KW-0238">DNA-binding</keyword>
<evidence type="ECO:0000256" key="4">
    <source>
        <dbReference type="ARBA" id="ARBA00023163"/>
    </source>
</evidence>
<sequence>MALISDLPAELVIRIIHHVLFYPKRKPPPDPYNRRRARSPSPDHHELNHTEIDFSVKRKPKVLDEERIIPRDDYQEPVSEPKVPRSTALAWLSGVNHTFRLCAQELLFKDVVLGNTRTARVFLKALTCVPPQEDKSPRKRQKRDQRPSRLSQHVRSLEFKWDSKGGKRSKGKTGASLFCKIIHSCPLLENISICNDFLRACKEPILEALASRPFITKFVLLNSDQERDYSAFEWPPHEVVPGLFSHWDSLKRVECFRLSGWFPCVETSSKLDPVILNCAIRTMILQDHNCGEKALSLLLKSCGDKMHTLKISGPHFNLHPQAFGRVLRDCTSRNLEVLIILQPSCWRLMLSELEWNDPANSPGILDHAFDSHTALKNLKTLSFYGRYMATDKLFARLPKSLVKLAWERCTLTAPPFIDALVNPTVSDDKGSLPNLMCCSIRTRRGLDFEDEMTVRQVLETMRGGCFHLLPRPGYGSPSSTDSDGSHPYRYDPYDNGDEA</sequence>
<comment type="subcellular location">
    <subcellularLocation>
        <location evidence="1">Nucleus</location>
    </subcellularLocation>
</comment>
<proteinExistence type="predicted"/>
<accession>A0A2N5RY60</accession>
<evidence type="ECO:0000313" key="8">
    <source>
        <dbReference type="Proteomes" id="UP000235388"/>
    </source>
</evidence>
<organism evidence="7 8">
    <name type="scientific">Puccinia coronata f. sp. avenae</name>
    <dbReference type="NCBI Taxonomy" id="200324"/>
    <lineage>
        <taxon>Eukaryota</taxon>
        <taxon>Fungi</taxon>
        <taxon>Dikarya</taxon>
        <taxon>Basidiomycota</taxon>
        <taxon>Pucciniomycotina</taxon>
        <taxon>Pucciniomycetes</taxon>
        <taxon>Pucciniales</taxon>
        <taxon>Pucciniaceae</taxon>
        <taxon>Puccinia</taxon>
    </lineage>
</organism>
<dbReference type="OrthoDB" id="2529772at2759"/>
<feature type="region of interest" description="Disordered" evidence="6">
    <location>
        <begin position="27"/>
        <end position="49"/>
    </location>
</feature>
<dbReference type="GO" id="GO:0005634">
    <property type="term" value="C:nucleus"/>
    <property type="evidence" value="ECO:0007669"/>
    <property type="project" value="UniProtKB-SubCell"/>
</dbReference>
<dbReference type="EMBL" id="PGCJ01001376">
    <property type="protein sequence ID" value="PLW05904.1"/>
    <property type="molecule type" value="Genomic_DNA"/>
</dbReference>
<dbReference type="Proteomes" id="UP000235388">
    <property type="component" value="Unassembled WGS sequence"/>
</dbReference>
<evidence type="ECO:0000313" key="7">
    <source>
        <dbReference type="EMBL" id="PLW05904.1"/>
    </source>
</evidence>
<dbReference type="Gene3D" id="3.80.10.10">
    <property type="entry name" value="Ribonuclease Inhibitor"/>
    <property type="match status" value="1"/>
</dbReference>
<dbReference type="PANTHER" id="PTHR11988:SF27">
    <property type="entry name" value="GH27708P"/>
    <property type="match status" value="1"/>
</dbReference>
<protein>
    <recommendedName>
        <fullName evidence="9">F-box domain-containing protein</fullName>
    </recommendedName>
</protein>
<feature type="region of interest" description="Disordered" evidence="6">
    <location>
        <begin position="474"/>
        <end position="499"/>
    </location>
</feature>
<evidence type="ECO:0000256" key="2">
    <source>
        <dbReference type="ARBA" id="ARBA00023015"/>
    </source>
</evidence>
<reference evidence="7 8" key="1">
    <citation type="submission" date="2017-11" db="EMBL/GenBank/DDBJ databases">
        <title>De novo assembly and phasing of dikaryotic genomes from two isolates of Puccinia coronata f. sp. avenae, the causal agent of oat crown rust.</title>
        <authorList>
            <person name="Miller M.E."/>
            <person name="Zhang Y."/>
            <person name="Omidvar V."/>
            <person name="Sperschneider J."/>
            <person name="Schwessinger B."/>
            <person name="Raley C."/>
            <person name="Palmer J.M."/>
            <person name="Garnica D."/>
            <person name="Upadhyaya N."/>
            <person name="Rathjen J."/>
            <person name="Taylor J.M."/>
            <person name="Park R.F."/>
            <person name="Dodds P.N."/>
            <person name="Hirsch C.D."/>
            <person name="Kianian S.F."/>
            <person name="Figueroa M."/>
        </authorList>
    </citation>
    <scope>NUCLEOTIDE SEQUENCE [LARGE SCALE GENOMIC DNA]</scope>
    <source>
        <strain evidence="7">12NC29</strain>
    </source>
</reference>
<evidence type="ECO:0000256" key="1">
    <source>
        <dbReference type="ARBA" id="ARBA00004123"/>
    </source>
</evidence>
<dbReference type="InterPro" id="IPR032675">
    <property type="entry name" value="LRR_dom_sf"/>
</dbReference>
<dbReference type="GO" id="GO:0000981">
    <property type="term" value="F:DNA-binding transcription factor activity, RNA polymerase II-specific"/>
    <property type="evidence" value="ECO:0007669"/>
    <property type="project" value="TreeGrafter"/>
</dbReference>
<keyword evidence="4" id="KW-0804">Transcription</keyword>
<keyword evidence="5" id="KW-0539">Nucleus</keyword>
<keyword evidence="8" id="KW-1185">Reference proteome</keyword>
<dbReference type="GO" id="GO:0000978">
    <property type="term" value="F:RNA polymerase II cis-regulatory region sequence-specific DNA binding"/>
    <property type="evidence" value="ECO:0007669"/>
    <property type="project" value="TreeGrafter"/>
</dbReference>
<evidence type="ECO:0000256" key="5">
    <source>
        <dbReference type="ARBA" id="ARBA00023242"/>
    </source>
</evidence>